<comment type="subcellular location">
    <subcellularLocation>
        <location evidence="1">Cell membrane</location>
        <topology evidence="1">Multi-pass membrane protein</topology>
    </subcellularLocation>
</comment>
<evidence type="ECO:0000256" key="5">
    <source>
        <dbReference type="ARBA" id="ARBA00022741"/>
    </source>
</evidence>
<evidence type="ECO:0000256" key="6">
    <source>
        <dbReference type="ARBA" id="ARBA00022840"/>
    </source>
</evidence>
<dbReference type="GO" id="GO:0005524">
    <property type="term" value="F:ATP binding"/>
    <property type="evidence" value="ECO:0007669"/>
    <property type="project" value="UniProtKB-UniRule"/>
</dbReference>
<accession>A0A6C1U0F7</accession>
<dbReference type="InterPro" id="IPR023836">
    <property type="entry name" value="EccCa-like_Actinobacteria"/>
</dbReference>
<feature type="binding site" evidence="9">
    <location>
        <begin position="763"/>
        <end position="770"/>
    </location>
    <ligand>
        <name>ATP</name>
        <dbReference type="ChEBI" id="CHEBI:30616"/>
    </ligand>
</feature>
<dbReference type="PROSITE" id="PS50901">
    <property type="entry name" value="FTSK"/>
    <property type="match status" value="3"/>
</dbReference>
<feature type="domain" description="FtsK" evidence="11">
    <location>
        <begin position="985"/>
        <end position="1170"/>
    </location>
</feature>
<dbReference type="OrthoDB" id="9807790at2"/>
<feature type="binding site" evidence="9">
    <location>
        <begin position="427"/>
        <end position="434"/>
    </location>
    <ligand>
        <name>ATP</name>
        <dbReference type="ChEBI" id="CHEBI:30616"/>
    </ligand>
</feature>
<evidence type="ECO:0000256" key="9">
    <source>
        <dbReference type="PROSITE-ProRule" id="PRU00289"/>
    </source>
</evidence>
<keyword evidence="5 9" id="KW-0547">Nucleotide-binding</keyword>
<sequence>MLGLDHTAVLVPQHAHAAEPAPPLPQGRLIAEPVPEARRDAPQPIMKILMPVVMVVAIGAMVATLALSGRDVSPMMMIFPLMMVLSTLMLVNPPDQQGDIDETRRVYLRHLDALAAQARRNARLQRAHVTHFHPEPAELIHATPTSRVWERAFDSPRAWEVRFGEGATSLCTPIEVGDPGSPEDLDPVCAVSLRRTVAAVSTVPGMPIVVQLSAFPAITLAGPRAAEVARAVISQLCFFHGPEMVGVVNLHGDPDFGWVKWLPHTRDPDHAALCVAVADSAQASAALLTPGIDCVIAVDADPDYIGDEDSFHLSCAEEIVAHTLEGAETLGRPDAFSVAQAQLLARHLAFYHRPEDTGVSGASSDLLSMLGIADIDDLNPHSMWRGREGTRQNLVVPFGATPDGVPVHLDLKESAHGGMGPHGLCIGATGAGKSEFLKCLVTALVATHSPEELNLVLVDFKGGATFLGCEALPHTAAVITNLDNEAVLVERMYDAISGELNRRQELLRSAGNFANITDYSAARRGGRADLAALPALLIIVDEFSELLVQHPHFVDLFVAVGRLGRSLGVHLLLASQRLEEGKLRGLDSHLSYRIGLRTFSAGESRQVLGVPDAYELPNEPGNGYLKAGAPELTRFRAAYVSGPLTRRVELGEVQARPSVGLFRGWESPELAASEGSTVVSVDESTTLLDAVVAKARQTAELRGLRAHQVWLPPLPESVELSAVCESSQPLSVSIGLIDDPYHQRQEHASVDFSAAGGHVAVAGGPQSGKSMALRTIVAALAVTHSTAELCFYAIDAGAGRMEDLEVLPHVAGTATRARGERARRIVDEVCAIIDNPARAGGRQVFLVVDGWHAIVAADSPLEDLRDPLARIASEGPAAGVHLIVSTQRWNAIRAAVRDLIGTRFELHLAEAADSLISRKEQLRVPAAPGRGLAPDGRHMLVAATHPQDLAHIAAQAAAQPRVPQLKVLPAVVDARSLLDAPTGQRLPFGIGGSQLDTLFLDAAHLLAIGSRGSGKSTLIATLLAGICSLPRQRARIVLVDPRRTHLHLSGSDMVAAYAVASSVSETVNAAVETLRSRLPGPEVTAEQLAERSWWEGPDIYLVIDDLDIVGDEPFRPLLSLLPHAHDVGLHVIVARKFGGSARALYSGLLAALKDLTPDVLIFDGNKDEGALFGVKPASKPPGRATLMRAGHNAGDVQIATLEPEGEGQ</sequence>
<dbReference type="NCBIfam" id="TIGR03925">
    <property type="entry name" value="T7SS_EccC_b"/>
    <property type="match status" value="1"/>
</dbReference>
<gene>
    <name evidence="12" type="primary">eccCa</name>
    <name evidence="12" type="ORF">EKI59_00190</name>
</gene>
<evidence type="ECO:0000256" key="8">
    <source>
        <dbReference type="ARBA" id="ARBA00023136"/>
    </source>
</evidence>
<evidence type="ECO:0000256" key="1">
    <source>
        <dbReference type="ARBA" id="ARBA00004651"/>
    </source>
</evidence>
<evidence type="ECO:0000256" key="10">
    <source>
        <dbReference type="SAM" id="Phobius"/>
    </source>
</evidence>
<dbReference type="Proteomes" id="UP000336646">
    <property type="component" value="Unassembled WGS sequence"/>
</dbReference>
<dbReference type="InterPro" id="IPR027417">
    <property type="entry name" value="P-loop_NTPase"/>
</dbReference>
<feature type="binding site" evidence="9">
    <location>
        <begin position="1009"/>
        <end position="1016"/>
    </location>
    <ligand>
        <name>ATP</name>
        <dbReference type="ChEBI" id="CHEBI:30616"/>
    </ligand>
</feature>
<dbReference type="InterPro" id="IPR003593">
    <property type="entry name" value="AAA+_ATPase"/>
</dbReference>
<dbReference type="GO" id="GO:0005886">
    <property type="term" value="C:plasma membrane"/>
    <property type="evidence" value="ECO:0007669"/>
    <property type="project" value="UniProtKB-SubCell"/>
</dbReference>
<dbReference type="SUPFAM" id="SSF52540">
    <property type="entry name" value="P-loop containing nucleoside triphosphate hydrolases"/>
    <property type="match status" value="3"/>
</dbReference>
<keyword evidence="7 10" id="KW-1133">Transmembrane helix</keyword>
<feature type="transmembrane region" description="Helical" evidence="10">
    <location>
        <begin position="48"/>
        <end position="67"/>
    </location>
</feature>
<comment type="caution">
    <text evidence="12">The sequence shown here is derived from an EMBL/GenBank/DDBJ whole genome shotgun (WGS) entry which is preliminary data.</text>
</comment>
<evidence type="ECO:0000256" key="2">
    <source>
        <dbReference type="ARBA" id="ARBA00022475"/>
    </source>
</evidence>
<proteinExistence type="predicted"/>
<organism evidence="12 13">
    <name type="scientific">Corynebacterium sanguinis</name>
    <dbReference type="NCBI Taxonomy" id="2594913"/>
    <lineage>
        <taxon>Bacteria</taxon>
        <taxon>Bacillati</taxon>
        <taxon>Actinomycetota</taxon>
        <taxon>Actinomycetes</taxon>
        <taxon>Mycobacteriales</taxon>
        <taxon>Corynebacteriaceae</taxon>
        <taxon>Corynebacterium</taxon>
    </lineage>
</organism>
<dbReference type="RefSeq" id="WP_144772361.1">
    <property type="nucleotide sequence ID" value="NZ_JALXMD010000015.1"/>
</dbReference>
<dbReference type="PANTHER" id="PTHR22683:SF1">
    <property type="entry name" value="TYPE VII SECRETION SYSTEM PROTEIN ESSC"/>
    <property type="match status" value="1"/>
</dbReference>
<dbReference type="PANTHER" id="PTHR22683">
    <property type="entry name" value="SPORULATION PROTEIN RELATED"/>
    <property type="match status" value="1"/>
</dbReference>
<evidence type="ECO:0000259" key="11">
    <source>
        <dbReference type="PROSITE" id="PS50901"/>
    </source>
</evidence>
<protein>
    <submittedName>
        <fullName evidence="12">Type VII secretion protein EccCa</fullName>
    </submittedName>
</protein>
<feature type="domain" description="FtsK" evidence="11">
    <location>
        <begin position="404"/>
        <end position="605"/>
    </location>
</feature>
<evidence type="ECO:0000256" key="3">
    <source>
        <dbReference type="ARBA" id="ARBA00022692"/>
    </source>
</evidence>
<feature type="domain" description="FtsK" evidence="11">
    <location>
        <begin position="745"/>
        <end position="915"/>
    </location>
</feature>
<dbReference type="SMART" id="SM00382">
    <property type="entry name" value="AAA"/>
    <property type="match status" value="3"/>
</dbReference>
<keyword evidence="4" id="KW-0677">Repeat</keyword>
<name>A0A6C1U0F7_9CORY</name>
<evidence type="ECO:0000313" key="13">
    <source>
        <dbReference type="Proteomes" id="UP000336646"/>
    </source>
</evidence>
<keyword evidence="3 10" id="KW-0812">Transmembrane</keyword>
<dbReference type="Pfam" id="PF01580">
    <property type="entry name" value="FtsK_SpoIIIE"/>
    <property type="match status" value="2"/>
</dbReference>
<dbReference type="Gene3D" id="3.40.50.300">
    <property type="entry name" value="P-loop containing nucleotide triphosphate hydrolases"/>
    <property type="match status" value="3"/>
</dbReference>
<keyword evidence="2" id="KW-1003">Cell membrane</keyword>
<dbReference type="NCBIfam" id="TIGR03924">
    <property type="entry name" value="T7SS_EccC_a"/>
    <property type="match status" value="1"/>
</dbReference>
<evidence type="ECO:0000256" key="7">
    <source>
        <dbReference type="ARBA" id="ARBA00022989"/>
    </source>
</evidence>
<dbReference type="GO" id="GO:0003677">
    <property type="term" value="F:DNA binding"/>
    <property type="evidence" value="ECO:0007669"/>
    <property type="project" value="InterPro"/>
</dbReference>
<keyword evidence="8 10" id="KW-0472">Membrane</keyword>
<dbReference type="AlphaFoldDB" id="A0A6C1U0F7"/>
<dbReference type="InterPro" id="IPR023837">
    <property type="entry name" value="EccCb-like_Actinobacteria"/>
</dbReference>
<keyword evidence="6 9" id="KW-0067">ATP-binding</keyword>
<reference evidence="12 13" key="1">
    <citation type="submission" date="2018-12" db="EMBL/GenBank/DDBJ databases">
        <title>Corynebacterium sanguinis sp. nov., a clinically-associated and environmental corynebacterium.</title>
        <authorList>
            <person name="Gonzales-Siles L."/>
            <person name="Jaen-Luchoro D."/>
            <person name="Cardew S."/>
            <person name="Inganas E."/>
            <person name="Ohlen M."/>
            <person name="Jensie-Markopolous S."/>
            <person name="Pinyeiro-Iglesias B."/>
            <person name="Molin K."/>
            <person name="Skovbjerg S."/>
            <person name="Svensson-Stadler L."/>
            <person name="Funke G."/>
            <person name="Moore E.R.B."/>
        </authorList>
    </citation>
    <scope>NUCLEOTIDE SEQUENCE [LARGE SCALE GENOMIC DNA]</scope>
    <source>
        <strain evidence="12 13">58734</strain>
    </source>
</reference>
<dbReference type="InterPro" id="IPR002543">
    <property type="entry name" value="FtsK_dom"/>
</dbReference>
<evidence type="ECO:0000256" key="4">
    <source>
        <dbReference type="ARBA" id="ARBA00022737"/>
    </source>
</evidence>
<dbReference type="InterPro" id="IPR050206">
    <property type="entry name" value="FtsK/SpoIIIE/SftA"/>
</dbReference>
<dbReference type="EMBL" id="RXIR01000001">
    <property type="protein sequence ID" value="TVS30248.1"/>
    <property type="molecule type" value="Genomic_DNA"/>
</dbReference>
<evidence type="ECO:0000313" key="12">
    <source>
        <dbReference type="EMBL" id="TVS30248.1"/>
    </source>
</evidence>